<name>A0A1G4XYZ7_9ACTN</name>
<proteinExistence type="predicted"/>
<feature type="compositionally biased region" description="Basic and acidic residues" evidence="1">
    <location>
        <begin position="1"/>
        <end position="21"/>
    </location>
</feature>
<evidence type="ECO:0000313" key="3">
    <source>
        <dbReference type="EMBL" id="SCX46407.1"/>
    </source>
</evidence>
<keyword evidence="4" id="KW-1185">Reference proteome</keyword>
<accession>A0A1G4XYZ7</accession>
<feature type="compositionally biased region" description="Basic and acidic residues" evidence="1">
    <location>
        <begin position="83"/>
        <end position="108"/>
    </location>
</feature>
<keyword evidence="2" id="KW-0472">Membrane</keyword>
<protein>
    <submittedName>
        <fullName evidence="3">Uncharacterized protein</fullName>
    </submittedName>
</protein>
<feature type="transmembrane region" description="Helical" evidence="2">
    <location>
        <begin position="213"/>
        <end position="231"/>
    </location>
</feature>
<keyword evidence="2" id="KW-1133">Transmembrane helix</keyword>
<organism evidence="3 4">
    <name type="scientific">Klenkia marina</name>
    <dbReference type="NCBI Taxonomy" id="1960309"/>
    <lineage>
        <taxon>Bacteria</taxon>
        <taxon>Bacillati</taxon>
        <taxon>Actinomycetota</taxon>
        <taxon>Actinomycetes</taxon>
        <taxon>Geodermatophilales</taxon>
        <taxon>Geodermatophilaceae</taxon>
        <taxon>Klenkia</taxon>
    </lineage>
</organism>
<evidence type="ECO:0000313" key="4">
    <source>
        <dbReference type="Proteomes" id="UP000198981"/>
    </source>
</evidence>
<feature type="compositionally biased region" description="Basic and acidic residues" evidence="1">
    <location>
        <begin position="42"/>
        <end position="52"/>
    </location>
</feature>
<feature type="transmembrane region" description="Helical" evidence="2">
    <location>
        <begin position="273"/>
        <end position="295"/>
    </location>
</feature>
<reference evidence="4" key="1">
    <citation type="submission" date="2016-10" db="EMBL/GenBank/DDBJ databases">
        <authorList>
            <person name="Varghese N."/>
            <person name="Submissions S."/>
        </authorList>
    </citation>
    <scope>NUCLEOTIDE SEQUENCE [LARGE SCALE GENOMIC DNA]</scope>
    <source>
        <strain evidence="4">DSM 45722</strain>
    </source>
</reference>
<sequence>MSDADHSVRSLAEILREHGLESEAGTRPGTTGPVRPARRKRTVDETRAEQESRSGTTSRDGAGGRTAEPGTGSGGPATGGPGARRDPQRPDTDRRVSDRRVGGRRTEDATPPPPVDAKAAPATKGAGRFGRRRAPEAEPATVEQPLAAEPAGATAAIPGLRTGRTPGLAGAVGSRSGADPVPSTGPIPKVVLPPEEDDEPLTAAQTALAWARFVGELVLALAVGVGVYYLFTVLWELLPYAAVVAAPLAIAGMVGGVAFWRSKHGQGPLPTRVLLLLLFAGTLLVVVPAAGLLAAR</sequence>
<feature type="compositionally biased region" description="Gly residues" evidence="1">
    <location>
        <begin position="71"/>
        <end position="82"/>
    </location>
</feature>
<evidence type="ECO:0000256" key="1">
    <source>
        <dbReference type="SAM" id="MobiDB-lite"/>
    </source>
</evidence>
<dbReference type="STRING" id="1960309.SAMN03159343_1797"/>
<dbReference type="EMBL" id="FMUH01000002">
    <property type="protein sequence ID" value="SCX46407.1"/>
    <property type="molecule type" value="Genomic_DNA"/>
</dbReference>
<feature type="region of interest" description="Disordered" evidence="1">
    <location>
        <begin position="1"/>
        <end position="186"/>
    </location>
</feature>
<dbReference type="AlphaFoldDB" id="A0A1G4XYZ7"/>
<dbReference type="Proteomes" id="UP000198981">
    <property type="component" value="Unassembled WGS sequence"/>
</dbReference>
<feature type="compositionally biased region" description="Low complexity" evidence="1">
    <location>
        <begin position="147"/>
        <end position="156"/>
    </location>
</feature>
<keyword evidence="2" id="KW-0812">Transmembrane</keyword>
<feature type="transmembrane region" description="Helical" evidence="2">
    <location>
        <begin position="237"/>
        <end position="261"/>
    </location>
</feature>
<dbReference type="OrthoDB" id="5191262at2"/>
<gene>
    <name evidence="3" type="ORF">SAMN03159343_1797</name>
</gene>
<dbReference type="RefSeq" id="WP_092802386.1">
    <property type="nucleotide sequence ID" value="NZ_FMUH01000002.1"/>
</dbReference>
<evidence type="ECO:0000256" key="2">
    <source>
        <dbReference type="SAM" id="Phobius"/>
    </source>
</evidence>